<evidence type="ECO:0000313" key="1">
    <source>
        <dbReference type="EMBL" id="PPQ96047.1"/>
    </source>
</evidence>
<dbReference type="Gene3D" id="3.80.10.10">
    <property type="entry name" value="Ribonuclease Inhibitor"/>
    <property type="match status" value="1"/>
</dbReference>
<accession>A0A409XZ38</accession>
<evidence type="ECO:0008006" key="3">
    <source>
        <dbReference type="Google" id="ProtNLM"/>
    </source>
</evidence>
<dbReference type="SUPFAM" id="SSF52047">
    <property type="entry name" value="RNI-like"/>
    <property type="match status" value="1"/>
</dbReference>
<dbReference type="Proteomes" id="UP000284706">
    <property type="component" value="Unassembled WGS sequence"/>
</dbReference>
<name>A0A409XZ38_9AGAR</name>
<dbReference type="AlphaFoldDB" id="A0A409XZ38"/>
<comment type="caution">
    <text evidence="1">The sequence shown here is derived from an EMBL/GenBank/DDBJ whole genome shotgun (WGS) entry which is preliminary data.</text>
</comment>
<protein>
    <recommendedName>
        <fullName evidence="3">F-box domain-containing protein</fullName>
    </recommendedName>
</protein>
<dbReference type="InParanoid" id="A0A409XZ38"/>
<reference evidence="1 2" key="1">
    <citation type="journal article" date="2018" name="Evol. Lett.">
        <title>Horizontal gene cluster transfer increased hallucinogenic mushroom diversity.</title>
        <authorList>
            <person name="Reynolds H.T."/>
            <person name="Vijayakumar V."/>
            <person name="Gluck-Thaler E."/>
            <person name="Korotkin H.B."/>
            <person name="Matheny P.B."/>
            <person name="Slot J.C."/>
        </authorList>
    </citation>
    <scope>NUCLEOTIDE SEQUENCE [LARGE SCALE GENOMIC DNA]</scope>
    <source>
        <strain evidence="1 2">SRW20</strain>
    </source>
</reference>
<organism evidence="1 2">
    <name type="scientific">Gymnopilus dilepis</name>
    <dbReference type="NCBI Taxonomy" id="231916"/>
    <lineage>
        <taxon>Eukaryota</taxon>
        <taxon>Fungi</taxon>
        <taxon>Dikarya</taxon>
        <taxon>Basidiomycota</taxon>
        <taxon>Agaricomycotina</taxon>
        <taxon>Agaricomycetes</taxon>
        <taxon>Agaricomycetidae</taxon>
        <taxon>Agaricales</taxon>
        <taxon>Agaricineae</taxon>
        <taxon>Hymenogastraceae</taxon>
        <taxon>Gymnopilus</taxon>
    </lineage>
</organism>
<dbReference type="InterPro" id="IPR032675">
    <property type="entry name" value="LRR_dom_sf"/>
</dbReference>
<dbReference type="EMBL" id="NHYE01001399">
    <property type="protein sequence ID" value="PPQ96047.1"/>
    <property type="molecule type" value="Genomic_DNA"/>
</dbReference>
<sequence>MRYPDQVDSEFHRRRLKEARDGSAFFRILSTLSGNYRAAVVNEVLTQPLLKSSILSLTIRFGSLKFSSPTTRPMSSPTATFTSLRLLPELFPLIASHLPVYATPSTLLSLALASCETNDIVYDLLYRCLILRNESHAIDMFQQILDNADLGKKVRELHVRSELSAATIQGQTVFDTLTYETVEEKPWYLVQGYGEFRSEFWDNVERNCPRLQRISISGIGECYTHPWLQHSGIYELKRMKNLKSLELNFCEGSHSYFEGTDVLLSNIHHLSSTLDTLELELYHKYDSASPILTLDFPRLRSLTLGMFSVPNTEQAMHFWRRHPSIEILRLRDSDHTSHWFSSDIPDDLLPNIKHLEASFHDVRSLIPILHRLKRLSVQQSLNAQVPYLLRVLIPEGLPNLCSLEIDQEWYSIPDILRRYEGSTWFETPDREFMEGMTATRLSKKLTADFLLSIVKGAPGLQELCLYGHLLHSSTVANLSANLSHFVQLKRLYYRGLNDSHWHLRTQEDRQAFYASSREIAKK</sequence>
<proteinExistence type="predicted"/>
<dbReference type="OrthoDB" id="2995895at2759"/>
<evidence type="ECO:0000313" key="2">
    <source>
        <dbReference type="Proteomes" id="UP000284706"/>
    </source>
</evidence>
<keyword evidence="2" id="KW-1185">Reference proteome</keyword>
<gene>
    <name evidence="1" type="ORF">CVT26_004680</name>
</gene>